<feature type="compositionally biased region" description="Pro residues" evidence="2">
    <location>
        <begin position="202"/>
        <end position="212"/>
    </location>
</feature>
<dbReference type="OrthoDB" id="4741350at2759"/>
<feature type="region of interest" description="Disordered" evidence="2">
    <location>
        <begin position="12"/>
        <end position="35"/>
    </location>
</feature>
<feature type="compositionally biased region" description="Polar residues" evidence="2">
    <location>
        <begin position="17"/>
        <end position="35"/>
    </location>
</feature>
<feature type="region of interest" description="Disordered" evidence="2">
    <location>
        <begin position="186"/>
        <end position="216"/>
    </location>
</feature>
<evidence type="ECO:0000313" key="4">
    <source>
        <dbReference type="Proteomes" id="UP000027238"/>
    </source>
</evidence>
<feature type="coiled-coil region" evidence="1">
    <location>
        <begin position="241"/>
        <end position="353"/>
    </location>
</feature>
<dbReference type="EMBL" id="JMSE01001164">
    <property type="protein sequence ID" value="KDN64041.1"/>
    <property type="molecule type" value="Genomic_DNA"/>
</dbReference>
<comment type="caution">
    <text evidence="3">The sequence shown here is derived from an EMBL/GenBank/DDBJ whole genome shotgun (WGS) entry which is preliminary data.</text>
</comment>
<feature type="compositionally biased region" description="Basic residues" evidence="2">
    <location>
        <begin position="186"/>
        <end position="198"/>
    </location>
</feature>
<dbReference type="STRING" id="1173701.A0A066XE57"/>
<dbReference type="Gene3D" id="1.10.287.1490">
    <property type="match status" value="1"/>
</dbReference>
<dbReference type="Proteomes" id="UP000027238">
    <property type="component" value="Unassembled WGS sequence"/>
</dbReference>
<keyword evidence="1" id="KW-0175">Coiled coil</keyword>
<accession>A0A066XE57</accession>
<dbReference type="AlphaFoldDB" id="A0A066XE57"/>
<proteinExistence type="predicted"/>
<organism evidence="3 4">
    <name type="scientific">Colletotrichum sublineola</name>
    <name type="common">Sorghum anthracnose fungus</name>
    <dbReference type="NCBI Taxonomy" id="1173701"/>
    <lineage>
        <taxon>Eukaryota</taxon>
        <taxon>Fungi</taxon>
        <taxon>Dikarya</taxon>
        <taxon>Ascomycota</taxon>
        <taxon>Pezizomycotina</taxon>
        <taxon>Sordariomycetes</taxon>
        <taxon>Hypocreomycetidae</taxon>
        <taxon>Glomerellales</taxon>
        <taxon>Glomerellaceae</taxon>
        <taxon>Colletotrichum</taxon>
        <taxon>Colletotrichum graminicola species complex</taxon>
    </lineage>
</organism>
<sequence length="398" mass="45678">MPLPPTRLSLVVPGASSPYTTPPMTRSQSTRQPVELQSTDGLPELWFQSYARAFGFQTGPFKNNALPAPAPSCRCLANPRSHIKVPISLHTSLSNLRSVITILSSCCWAFLISSLSTISVYVQEPVINNQDRDSQSLVFESTLGIQLSASRPHLCGKDRMATRRWYLETSPDGRYQYVSFKRSRSYHHDRRHHHHHHDHQPQPQPQPQPPPHRCCRDDCAHVSREDWDGLVERERKLREANDALTRENYSLKCDLQAANNEGQRLSGLATAMQAENQLLREENASLRSTIENSGGNIAKYLRDLERVKSKLAKVERERDGLLARVRELSRHAHHGLSERIEELKRLVSTWERKFDAVDDHNKRLRRDLEAQRSFIADQSAKIRVYERVLRKYGFVPFA</sequence>
<dbReference type="HOGENOM" id="CLU_692633_0_0_1"/>
<evidence type="ECO:0000313" key="3">
    <source>
        <dbReference type="EMBL" id="KDN64041.1"/>
    </source>
</evidence>
<protein>
    <submittedName>
        <fullName evidence="3">Uncharacterized protein</fullName>
    </submittedName>
</protein>
<name>A0A066XE57_COLSU</name>
<dbReference type="eggNOG" id="ENOG502T38E">
    <property type="taxonomic scope" value="Eukaryota"/>
</dbReference>
<reference evidence="4" key="1">
    <citation type="journal article" date="2014" name="Genome Announc.">
        <title>Draft genome sequence of Colletotrichum sublineola, a destructive pathogen of cultivated sorghum.</title>
        <authorList>
            <person name="Baroncelli R."/>
            <person name="Sanz-Martin J.M."/>
            <person name="Rech G.E."/>
            <person name="Sukno S.A."/>
            <person name="Thon M.R."/>
        </authorList>
    </citation>
    <scope>NUCLEOTIDE SEQUENCE [LARGE SCALE GENOMIC DNA]</scope>
    <source>
        <strain evidence="4">TX430BB</strain>
    </source>
</reference>
<evidence type="ECO:0000256" key="2">
    <source>
        <dbReference type="SAM" id="MobiDB-lite"/>
    </source>
</evidence>
<evidence type="ECO:0000256" key="1">
    <source>
        <dbReference type="SAM" id="Coils"/>
    </source>
</evidence>
<gene>
    <name evidence="3" type="ORF">CSUB01_06411</name>
</gene>
<keyword evidence="4" id="KW-1185">Reference proteome</keyword>
<dbReference type="OMA" id="TIEWRIR"/>